<organism evidence="1 2">
    <name type="scientific">Listeria rocourtiae</name>
    <dbReference type="NCBI Taxonomy" id="647910"/>
    <lineage>
        <taxon>Bacteria</taxon>
        <taxon>Bacillati</taxon>
        <taxon>Bacillota</taxon>
        <taxon>Bacilli</taxon>
        <taxon>Bacillales</taxon>
        <taxon>Listeriaceae</taxon>
        <taxon>Listeria</taxon>
    </lineage>
</organism>
<dbReference type="Proteomes" id="UP000295558">
    <property type="component" value="Unassembled WGS sequence"/>
</dbReference>
<reference evidence="1 2" key="1">
    <citation type="submission" date="2019-03" db="EMBL/GenBank/DDBJ databases">
        <title>Genomic Encyclopedia of Type Strains, Phase III (KMG-III): the genomes of soil and plant-associated and newly described type strains.</title>
        <authorList>
            <person name="Whitman W."/>
        </authorList>
    </citation>
    <scope>NUCLEOTIDE SEQUENCE [LARGE SCALE GENOMIC DNA]</scope>
    <source>
        <strain evidence="1 2">CECT 7972</strain>
    </source>
</reference>
<accession>A0A4R6ZJN8</accession>
<evidence type="ECO:0000313" key="2">
    <source>
        <dbReference type="Proteomes" id="UP000295558"/>
    </source>
</evidence>
<proteinExistence type="predicted"/>
<dbReference type="EMBL" id="SNZK01000008">
    <property type="protein sequence ID" value="TDR52435.1"/>
    <property type="molecule type" value="Genomic_DNA"/>
</dbReference>
<dbReference type="AlphaFoldDB" id="A0A4R6ZJN8"/>
<dbReference type="InterPro" id="IPR009229">
    <property type="entry name" value="AgrD"/>
</dbReference>
<gene>
    <name evidence="1" type="ORF">DFP96_108109</name>
</gene>
<dbReference type="NCBIfam" id="TIGR04223">
    <property type="entry name" value="quorum_AgrD"/>
    <property type="match status" value="1"/>
</dbReference>
<evidence type="ECO:0000313" key="1">
    <source>
        <dbReference type="EMBL" id="TDR52435.1"/>
    </source>
</evidence>
<dbReference type="RefSeq" id="WP_133620802.1">
    <property type="nucleotide sequence ID" value="NZ_SNZK01000008.1"/>
</dbReference>
<protein>
    <submittedName>
        <fullName evidence="1">Cyclic lactone autoinducer peptide</fullName>
    </submittedName>
</protein>
<comment type="caution">
    <text evidence="1">The sequence shown here is derived from an EMBL/GenBank/DDBJ whole genome shotgun (WGS) entry which is preliminary data.</text>
</comment>
<name>A0A4R6ZJN8_9LIST</name>
<dbReference type="OrthoDB" id="2057630at2"/>
<keyword evidence="2" id="KW-1185">Reference proteome</keyword>
<sequence length="53" mass="6174">MKIYYEFKKENKGFKDKLEKYAVKLAKNSVKKSCPGFIYEPKVPISLLSSKND</sequence>